<keyword evidence="2" id="KW-0472">Membrane</keyword>
<proteinExistence type="predicted"/>
<evidence type="ECO:0000256" key="1">
    <source>
        <dbReference type="ARBA" id="ARBA00004370"/>
    </source>
</evidence>
<organism evidence="4 5">
    <name type="scientific">Flavobacterium ardleyense</name>
    <dbReference type="NCBI Taxonomy" id="2038737"/>
    <lineage>
        <taxon>Bacteria</taxon>
        <taxon>Pseudomonadati</taxon>
        <taxon>Bacteroidota</taxon>
        <taxon>Flavobacteriia</taxon>
        <taxon>Flavobacteriales</taxon>
        <taxon>Flavobacteriaceae</taxon>
        <taxon>Flavobacterium</taxon>
    </lineage>
</organism>
<comment type="subcellular location">
    <subcellularLocation>
        <location evidence="1">Membrane</location>
    </subcellularLocation>
</comment>
<dbReference type="SUPFAM" id="SSF56601">
    <property type="entry name" value="beta-lactamase/transpeptidase-like"/>
    <property type="match status" value="1"/>
</dbReference>
<dbReference type="PROSITE" id="PS51257">
    <property type="entry name" value="PROKAR_LIPOPROTEIN"/>
    <property type="match status" value="1"/>
</dbReference>
<dbReference type="PANTHER" id="PTHR46825">
    <property type="entry name" value="D-ALANYL-D-ALANINE-CARBOXYPEPTIDASE/ENDOPEPTIDASE AMPH"/>
    <property type="match status" value="1"/>
</dbReference>
<keyword evidence="4" id="KW-0378">Hydrolase</keyword>
<evidence type="ECO:0000313" key="5">
    <source>
        <dbReference type="Proteomes" id="UP001597549"/>
    </source>
</evidence>
<accession>A0ABW5ZA38</accession>
<dbReference type="EMBL" id="JBHUOL010000018">
    <property type="protein sequence ID" value="MFD2909613.1"/>
    <property type="molecule type" value="Genomic_DNA"/>
</dbReference>
<protein>
    <submittedName>
        <fullName evidence="4">Serine hydrolase domain-containing protein</fullName>
        <ecNumber evidence="4">3.-.-.-</ecNumber>
    </submittedName>
</protein>
<dbReference type="PANTHER" id="PTHR46825:SF11">
    <property type="entry name" value="PENICILLIN-BINDING PROTEIN 4"/>
    <property type="match status" value="1"/>
</dbReference>
<dbReference type="Pfam" id="PF00144">
    <property type="entry name" value="Beta-lactamase"/>
    <property type="match status" value="1"/>
</dbReference>
<dbReference type="InterPro" id="IPR050491">
    <property type="entry name" value="AmpC-like"/>
</dbReference>
<dbReference type="Gene3D" id="3.40.710.10">
    <property type="entry name" value="DD-peptidase/beta-lactamase superfamily"/>
    <property type="match status" value="1"/>
</dbReference>
<sequence length="393" mass="45511">MLKNIPVLFLFLFIIGCQKKPDIKKESTVKDIKGNVSEYAVDFAPLTTVYRKKKRDEIEAFYADKINPKDFSGSFLVAKNGEILFESYSGYAYKEKNDSITQNTPLHVASVSKIITAVTILKLVEQNKLQLDDLVSDILPEFPYKETTVRMLLNHRSGLRNYAYFTEDKGVWNKKETLTNQDVLTLLATKKIGLETTPGKRFSYCNTNYALLALIVEKVTEKTFPEALQQMIFDPLGMKNTFVFSDMSTKEEVSQSYKGNYKRLAFEYLDAVYGDKNLYTTPRDLLQFDLALYSEKFLSTKMKDEMFQGYSYERKGTRNYGLGMRMLEFETGQKYFFHNGWWHGNTSSYVTLRKDSVTIIAISNKFTRKPYDTKRLAPKFGDYPFKFNDEEGE</sequence>
<name>A0ABW5ZA38_9FLAO</name>
<dbReference type="GO" id="GO:0016787">
    <property type="term" value="F:hydrolase activity"/>
    <property type="evidence" value="ECO:0007669"/>
    <property type="project" value="UniProtKB-KW"/>
</dbReference>
<evidence type="ECO:0000259" key="3">
    <source>
        <dbReference type="Pfam" id="PF00144"/>
    </source>
</evidence>
<dbReference type="EC" id="3.-.-.-" evidence="4"/>
<dbReference type="RefSeq" id="WP_379808264.1">
    <property type="nucleotide sequence ID" value="NZ_JBHUOL010000018.1"/>
</dbReference>
<reference evidence="5" key="1">
    <citation type="journal article" date="2019" name="Int. J. Syst. Evol. Microbiol.">
        <title>The Global Catalogue of Microorganisms (GCM) 10K type strain sequencing project: providing services to taxonomists for standard genome sequencing and annotation.</title>
        <authorList>
            <consortium name="The Broad Institute Genomics Platform"/>
            <consortium name="The Broad Institute Genome Sequencing Center for Infectious Disease"/>
            <person name="Wu L."/>
            <person name="Ma J."/>
        </authorList>
    </citation>
    <scope>NUCLEOTIDE SEQUENCE [LARGE SCALE GENOMIC DNA]</scope>
    <source>
        <strain evidence="5">KCTC 52644</strain>
    </source>
</reference>
<evidence type="ECO:0000313" key="4">
    <source>
        <dbReference type="EMBL" id="MFD2909613.1"/>
    </source>
</evidence>
<gene>
    <name evidence="4" type="ORF">ACFSX9_12820</name>
</gene>
<comment type="caution">
    <text evidence="4">The sequence shown here is derived from an EMBL/GenBank/DDBJ whole genome shotgun (WGS) entry which is preliminary data.</text>
</comment>
<dbReference type="InterPro" id="IPR001466">
    <property type="entry name" value="Beta-lactam-related"/>
</dbReference>
<feature type="domain" description="Beta-lactamase-related" evidence="3">
    <location>
        <begin position="73"/>
        <end position="373"/>
    </location>
</feature>
<evidence type="ECO:0000256" key="2">
    <source>
        <dbReference type="ARBA" id="ARBA00023136"/>
    </source>
</evidence>
<dbReference type="Proteomes" id="UP001597549">
    <property type="component" value="Unassembled WGS sequence"/>
</dbReference>
<keyword evidence="5" id="KW-1185">Reference proteome</keyword>
<dbReference type="InterPro" id="IPR012338">
    <property type="entry name" value="Beta-lactam/transpept-like"/>
</dbReference>